<keyword evidence="3" id="KW-1185">Reference proteome</keyword>
<evidence type="ECO:0000313" key="2">
    <source>
        <dbReference type="EMBL" id="KAJ1158014.1"/>
    </source>
</evidence>
<organism evidence="2 3">
    <name type="scientific">Pleurodeles waltl</name>
    <name type="common">Iberian ribbed newt</name>
    <dbReference type="NCBI Taxonomy" id="8319"/>
    <lineage>
        <taxon>Eukaryota</taxon>
        <taxon>Metazoa</taxon>
        <taxon>Chordata</taxon>
        <taxon>Craniata</taxon>
        <taxon>Vertebrata</taxon>
        <taxon>Euteleostomi</taxon>
        <taxon>Amphibia</taxon>
        <taxon>Batrachia</taxon>
        <taxon>Caudata</taxon>
        <taxon>Salamandroidea</taxon>
        <taxon>Salamandridae</taxon>
        <taxon>Pleurodelinae</taxon>
        <taxon>Pleurodeles</taxon>
    </lineage>
</organism>
<evidence type="ECO:0000256" key="1">
    <source>
        <dbReference type="SAM" id="MobiDB-lite"/>
    </source>
</evidence>
<proteinExistence type="predicted"/>
<feature type="region of interest" description="Disordered" evidence="1">
    <location>
        <begin position="63"/>
        <end position="84"/>
    </location>
</feature>
<name>A0AAV7S3D6_PLEWA</name>
<dbReference type="AlphaFoldDB" id="A0AAV7S3D6"/>
<sequence length="84" mass="9690">MMNGGMTSLLPFELMVTIRKKTLRLPIDFPLHQPVMGSLSQVSELCYRQARRKLERPMQLLNHEPADTNHSYISAQSTHRLVTQ</sequence>
<comment type="caution">
    <text evidence="2">The sequence shown here is derived from an EMBL/GenBank/DDBJ whole genome shotgun (WGS) entry which is preliminary data.</text>
</comment>
<accession>A0AAV7S3D6</accession>
<protein>
    <submittedName>
        <fullName evidence="2">Uncharacterized protein</fullName>
    </submittedName>
</protein>
<evidence type="ECO:0000313" key="3">
    <source>
        <dbReference type="Proteomes" id="UP001066276"/>
    </source>
</evidence>
<dbReference type="Proteomes" id="UP001066276">
    <property type="component" value="Chromosome 5"/>
</dbReference>
<gene>
    <name evidence="2" type="ORF">NDU88_010710</name>
</gene>
<feature type="compositionally biased region" description="Polar residues" evidence="1">
    <location>
        <begin position="68"/>
        <end position="84"/>
    </location>
</feature>
<dbReference type="EMBL" id="JANPWB010000009">
    <property type="protein sequence ID" value="KAJ1158014.1"/>
    <property type="molecule type" value="Genomic_DNA"/>
</dbReference>
<reference evidence="2" key="1">
    <citation type="journal article" date="2022" name="bioRxiv">
        <title>Sequencing and chromosome-scale assembly of the giantPleurodeles waltlgenome.</title>
        <authorList>
            <person name="Brown T."/>
            <person name="Elewa A."/>
            <person name="Iarovenko S."/>
            <person name="Subramanian E."/>
            <person name="Araus A.J."/>
            <person name="Petzold A."/>
            <person name="Susuki M."/>
            <person name="Suzuki K.-i.T."/>
            <person name="Hayashi T."/>
            <person name="Toyoda A."/>
            <person name="Oliveira C."/>
            <person name="Osipova E."/>
            <person name="Leigh N.D."/>
            <person name="Simon A."/>
            <person name="Yun M.H."/>
        </authorList>
    </citation>
    <scope>NUCLEOTIDE SEQUENCE</scope>
    <source>
        <strain evidence="2">20211129_DDA</strain>
        <tissue evidence="2">Liver</tissue>
    </source>
</reference>